<dbReference type="PANTHER" id="PTHR43649:SF12">
    <property type="entry name" value="DIACETYLCHITOBIOSE BINDING PROTEIN DASA"/>
    <property type="match status" value="1"/>
</dbReference>
<dbReference type="Pfam" id="PF01547">
    <property type="entry name" value="SBP_bac_1"/>
    <property type="match status" value="1"/>
</dbReference>
<evidence type="ECO:0000313" key="4">
    <source>
        <dbReference type="EMBL" id="MPM31087.1"/>
    </source>
</evidence>
<name>A0A644YS05_9ZZZZ</name>
<evidence type="ECO:0000256" key="1">
    <source>
        <dbReference type="ARBA" id="ARBA00008520"/>
    </source>
</evidence>
<accession>A0A644YS05</accession>
<dbReference type="Gene3D" id="3.40.190.10">
    <property type="entry name" value="Periplasmic binding protein-like II"/>
    <property type="match status" value="2"/>
</dbReference>
<gene>
    <name evidence="4" type="ORF">SDC9_77640</name>
</gene>
<keyword evidence="2" id="KW-0813">Transport</keyword>
<dbReference type="InterPro" id="IPR006059">
    <property type="entry name" value="SBP"/>
</dbReference>
<keyword evidence="3" id="KW-0732">Signal</keyword>
<reference evidence="4" key="1">
    <citation type="submission" date="2019-08" db="EMBL/GenBank/DDBJ databases">
        <authorList>
            <person name="Kucharzyk K."/>
            <person name="Murdoch R.W."/>
            <person name="Higgins S."/>
            <person name="Loffler F."/>
        </authorList>
    </citation>
    <scope>NUCLEOTIDE SEQUENCE</scope>
</reference>
<comment type="caution">
    <text evidence="4">The sequence shown here is derived from an EMBL/GenBank/DDBJ whole genome shotgun (WGS) entry which is preliminary data.</text>
</comment>
<dbReference type="InterPro" id="IPR006061">
    <property type="entry name" value="SBP_1_CS"/>
</dbReference>
<dbReference type="PROSITE" id="PS01037">
    <property type="entry name" value="SBP_BACTERIAL_1"/>
    <property type="match status" value="1"/>
</dbReference>
<evidence type="ECO:0008006" key="5">
    <source>
        <dbReference type="Google" id="ProtNLM"/>
    </source>
</evidence>
<dbReference type="SUPFAM" id="SSF53850">
    <property type="entry name" value="Periplasmic binding protein-like II"/>
    <property type="match status" value="1"/>
</dbReference>
<dbReference type="AlphaFoldDB" id="A0A644YS05"/>
<protein>
    <recommendedName>
        <fullName evidence="5">Multiple sugar-binding protein</fullName>
    </recommendedName>
</protein>
<proteinExistence type="inferred from homology"/>
<comment type="similarity">
    <text evidence="1">Belongs to the bacterial solute-binding protein 1 family.</text>
</comment>
<sequence length="438" mass="48096">MKIRMKVMCVLLLLLPSMMIWSAGTKESAAAKADGKAEITIWDFKYGDVEGVQPAMKKIDDLIMSQNPGITIKHVGQPNDNYYQLVRAAVQAGQGPDIVMFHGGVQAYEFDDYTIAMDSYIADWRSEISEFSWAYCSENGDAKKPVHMVPLTTQGFGIYYNKALFKKAGLDPEKAPSDLDEFMAACEKLKKAGIVPIVAGLQGDPYSIDFLFRCFVANIYGEDVKDLGTGKQNFAGNAAFKRSAEIVKELFSKGYMDPAGTSTPYFMDAANNFAAGKGAMFIGLLSDVCHWKVFCDALGIDGVGYFPTINFPQAKYKDQQVGQPAGIGYSVMKWSKNPEAAMKVVEGYARGEGNALWMGMTGALSPNKNVDIKSLGYPLVAKILEKPFVLDFNTLLLNEDANGNFDRYCAQAFVTNEISIDKFIAVSQGMLDNVQKAR</sequence>
<evidence type="ECO:0000256" key="2">
    <source>
        <dbReference type="ARBA" id="ARBA00022448"/>
    </source>
</evidence>
<evidence type="ECO:0000256" key="3">
    <source>
        <dbReference type="ARBA" id="ARBA00022729"/>
    </source>
</evidence>
<dbReference type="PANTHER" id="PTHR43649">
    <property type="entry name" value="ARABINOSE-BINDING PROTEIN-RELATED"/>
    <property type="match status" value="1"/>
</dbReference>
<dbReference type="EMBL" id="VSSQ01005975">
    <property type="protein sequence ID" value="MPM31087.1"/>
    <property type="molecule type" value="Genomic_DNA"/>
</dbReference>
<dbReference type="GO" id="GO:0055085">
    <property type="term" value="P:transmembrane transport"/>
    <property type="evidence" value="ECO:0007669"/>
    <property type="project" value="InterPro"/>
</dbReference>
<dbReference type="InterPro" id="IPR050490">
    <property type="entry name" value="Bact_solute-bd_prot1"/>
</dbReference>
<organism evidence="4">
    <name type="scientific">bioreactor metagenome</name>
    <dbReference type="NCBI Taxonomy" id="1076179"/>
    <lineage>
        <taxon>unclassified sequences</taxon>
        <taxon>metagenomes</taxon>
        <taxon>ecological metagenomes</taxon>
    </lineage>
</organism>